<keyword evidence="8 14" id="KW-0472">Membrane</keyword>
<keyword evidence="7" id="KW-0443">Lipid metabolism</keyword>
<dbReference type="Gene3D" id="3.40.50.720">
    <property type="entry name" value="NAD(P)-binding Rossmann-like Domain"/>
    <property type="match status" value="1"/>
</dbReference>
<feature type="compositionally biased region" description="Low complexity" evidence="13">
    <location>
        <begin position="391"/>
        <end position="400"/>
    </location>
</feature>
<keyword evidence="3 14" id="KW-0812">Transmembrane</keyword>
<comment type="caution">
    <text evidence="16">The sequence shown here is derived from an EMBL/GenBank/DDBJ whole genome shotgun (WGS) entry which is preliminary data.</text>
</comment>
<feature type="transmembrane region" description="Helical" evidence="14">
    <location>
        <begin position="39"/>
        <end position="56"/>
    </location>
</feature>
<dbReference type="PRINTS" id="PR00080">
    <property type="entry name" value="SDRFAMILY"/>
</dbReference>
<dbReference type="GO" id="GO:0052650">
    <property type="term" value="F:all-trans-retinol dehydrogenase (NADP+) activity"/>
    <property type="evidence" value="ECO:0007669"/>
    <property type="project" value="UniProtKB-ARBA"/>
</dbReference>
<dbReference type="InterPro" id="IPR057326">
    <property type="entry name" value="KR_dom"/>
</dbReference>
<keyword evidence="4" id="KW-0521">NADP</keyword>
<dbReference type="EMBL" id="RSCD01000002">
    <property type="protein sequence ID" value="RSH94407.1"/>
    <property type="molecule type" value="Genomic_DNA"/>
</dbReference>
<dbReference type="GO" id="GO:0016020">
    <property type="term" value="C:membrane"/>
    <property type="evidence" value="ECO:0007669"/>
    <property type="project" value="UniProtKB-SubCell"/>
</dbReference>
<feature type="transmembrane region" description="Helical" evidence="14">
    <location>
        <begin position="63"/>
        <end position="80"/>
    </location>
</feature>
<comment type="similarity">
    <text evidence="2 12">Belongs to the short-chain dehydrogenases/reductases (SDR) family.</text>
</comment>
<feature type="compositionally biased region" description="Basic and acidic residues" evidence="13">
    <location>
        <begin position="401"/>
        <end position="416"/>
    </location>
</feature>
<dbReference type="PRINTS" id="PR00081">
    <property type="entry name" value="GDHRDH"/>
</dbReference>
<name>A0A427YTK2_9TREE</name>
<comment type="function">
    <text evidence="9">Catalyzes the reduction of all-trans-retinal to all-trans-retinol in the presence of NADPH.</text>
</comment>
<evidence type="ECO:0000256" key="13">
    <source>
        <dbReference type="SAM" id="MobiDB-lite"/>
    </source>
</evidence>
<keyword evidence="17" id="KW-1185">Reference proteome</keyword>
<comment type="subcellular location">
    <subcellularLocation>
        <location evidence="1">Membrane</location>
        <topology evidence="1">Multi-pass membrane protein</topology>
    </subcellularLocation>
</comment>
<dbReference type="Proteomes" id="UP000279259">
    <property type="component" value="Unassembled WGS sequence"/>
</dbReference>
<dbReference type="AlphaFoldDB" id="A0A427YTK2"/>
<dbReference type="FunFam" id="3.40.50.720:FF:000131">
    <property type="entry name" value="Short-chain dehydrogenase/reductase 3"/>
    <property type="match status" value="1"/>
</dbReference>
<evidence type="ECO:0000259" key="15">
    <source>
        <dbReference type="SMART" id="SM00822"/>
    </source>
</evidence>
<evidence type="ECO:0000256" key="4">
    <source>
        <dbReference type="ARBA" id="ARBA00022857"/>
    </source>
</evidence>
<feature type="region of interest" description="Disordered" evidence="13">
    <location>
        <begin position="374"/>
        <end position="416"/>
    </location>
</feature>
<evidence type="ECO:0000256" key="2">
    <source>
        <dbReference type="ARBA" id="ARBA00006484"/>
    </source>
</evidence>
<evidence type="ECO:0000313" key="16">
    <source>
        <dbReference type="EMBL" id="RSH94407.1"/>
    </source>
</evidence>
<evidence type="ECO:0000256" key="7">
    <source>
        <dbReference type="ARBA" id="ARBA00023098"/>
    </source>
</evidence>
<evidence type="ECO:0000256" key="5">
    <source>
        <dbReference type="ARBA" id="ARBA00022989"/>
    </source>
</evidence>
<evidence type="ECO:0000256" key="6">
    <source>
        <dbReference type="ARBA" id="ARBA00023002"/>
    </source>
</evidence>
<keyword evidence="5 14" id="KW-1133">Transmembrane helix</keyword>
<evidence type="ECO:0000256" key="10">
    <source>
        <dbReference type="ARBA" id="ARBA00068717"/>
    </source>
</evidence>
<evidence type="ECO:0000313" key="17">
    <source>
        <dbReference type="Proteomes" id="UP000279259"/>
    </source>
</evidence>
<dbReference type="SMART" id="SM00822">
    <property type="entry name" value="PKS_KR"/>
    <property type="match status" value="1"/>
</dbReference>
<accession>A0A427YTK2</accession>
<evidence type="ECO:0000256" key="9">
    <source>
        <dbReference type="ARBA" id="ARBA00059620"/>
    </source>
</evidence>
<evidence type="ECO:0000256" key="8">
    <source>
        <dbReference type="ARBA" id="ARBA00023136"/>
    </source>
</evidence>
<dbReference type="InterPro" id="IPR036291">
    <property type="entry name" value="NAD(P)-bd_dom_sf"/>
</dbReference>
<sequence>MAPSQLDGEASTRGRTDEPHLVFDNLDLDLVIKVLSKTIFSPFFTIFLPLTFLAQVRSTSHPAFIVSCAWTVIVCLFGALRHADRVYANQASWILAPPKLDWGDQIVLITGGGSGIGALLAETLAMRNVSVVVLTKDPPKYETQNENIYTYTCDVSDYAQVQAAAGKIREEVGDPTIIVNNAGVVKGKLLLDLTEDDVKDTFGANTLAHFWTLKTFLPAMLARASGHVVTMSSVLGVVGCAQMTDYCASKAALVNLHQSLRFELDNRYHTPAIRTTLLLPSFTRTSLFSLAALPGSRPGPLGAIWSFLAPELQPHVVVKAIIDALDAGESRVCRLPWYTHAARGLGAGVGVVPKWMGDLLQRLAGADHAMRAYGPKPDAGERLLAEREAQASASASASASVDEKGGSRSDAKAQSE</sequence>
<feature type="domain" description="Ketoreductase" evidence="15">
    <location>
        <begin position="105"/>
        <end position="285"/>
    </location>
</feature>
<dbReference type="SUPFAM" id="SSF51735">
    <property type="entry name" value="NAD(P)-binding Rossmann-fold domains"/>
    <property type="match status" value="1"/>
</dbReference>
<dbReference type="InterPro" id="IPR020904">
    <property type="entry name" value="Sc_DH/Rdtase_CS"/>
</dbReference>
<dbReference type="PANTHER" id="PTHR24322:SF736">
    <property type="entry name" value="RETINOL DEHYDROGENASE 10"/>
    <property type="match status" value="1"/>
</dbReference>
<dbReference type="Pfam" id="PF00106">
    <property type="entry name" value="adh_short"/>
    <property type="match status" value="1"/>
</dbReference>
<keyword evidence="6" id="KW-0560">Oxidoreductase</keyword>
<evidence type="ECO:0000256" key="1">
    <source>
        <dbReference type="ARBA" id="ARBA00004141"/>
    </source>
</evidence>
<dbReference type="PANTHER" id="PTHR24322">
    <property type="entry name" value="PKSB"/>
    <property type="match status" value="1"/>
</dbReference>
<evidence type="ECO:0000256" key="3">
    <source>
        <dbReference type="ARBA" id="ARBA00022692"/>
    </source>
</evidence>
<protein>
    <recommendedName>
        <fullName evidence="10">Short-chain dehydrogenase/reductase 3</fullName>
    </recommendedName>
    <alternativeName>
        <fullName evidence="11">Retinal short-chain dehydrogenase/reductase 1</fullName>
    </alternativeName>
</protein>
<evidence type="ECO:0000256" key="12">
    <source>
        <dbReference type="RuleBase" id="RU000363"/>
    </source>
</evidence>
<evidence type="ECO:0000256" key="14">
    <source>
        <dbReference type="SAM" id="Phobius"/>
    </source>
</evidence>
<dbReference type="OrthoDB" id="10253736at2759"/>
<dbReference type="CDD" id="cd05339">
    <property type="entry name" value="17beta-HSDXI-like_SDR_c"/>
    <property type="match status" value="1"/>
</dbReference>
<evidence type="ECO:0000256" key="11">
    <source>
        <dbReference type="ARBA" id="ARBA00082544"/>
    </source>
</evidence>
<organism evidence="16 17">
    <name type="scientific">Saitozyma podzolica</name>
    <dbReference type="NCBI Taxonomy" id="1890683"/>
    <lineage>
        <taxon>Eukaryota</taxon>
        <taxon>Fungi</taxon>
        <taxon>Dikarya</taxon>
        <taxon>Basidiomycota</taxon>
        <taxon>Agaricomycotina</taxon>
        <taxon>Tremellomycetes</taxon>
        <taxon>Tremellales</taxon>
        <taxon>Trimorphomycetaceae</taxon>
        <taxon>Saitozyma</taxon>
    </lineage>
</organism>
<reference evidence="16 17" key="1">
    <citation type="submission" date="2018-11" db="EMBL/GenBank/DDBJ databases">
        <title>Genome sequence of Saitozyma podzolica DSM 27192.</title>
        <authorList>
            <person name="Aliyu H."/>
            <person name="Gorte O."/>
            <person name="Ochsenreither K."/>
        </authorList>
    </citation>
    <scope>NUCLEOTIDE SEQUENCE [LARGE SCALE GENOMIC DNA]</scope>
    <source>
        <strain evidence="16 17">DSM 27192</strain>
    </source>
</reference>
<gene>
    <name evidence="16" type="ORF">EHS25_004210</name>
</gene>
<dbReference type="STRING" id="1890683.A0A427YTK2"/>
<feature type="compositionally biased region" description="Basic and acidic residues" evidence="13">
    <location>
        <begin position="378"/>
        <end position="389"/>
    </location>
</feature>
<dbReference type="InterPro" id="IPR002347">
    <property type="entry name" value="SDR_fam"/>
</dbReference>
<proteinExistence type="inferred from homology"/>
<dbReference type="PROSITE" id="PS00061">
    <property type="entry name" value="ADH_SHORT"/>
    <property type="match status" value="1"/>
</dbReference>